<accession>A0A318DAL8</accession>
<dbReference type="RefSeq" id="WP_110201012.1">
    <property type="nucleotide sequence ID" value="NZ_QICH01000002.1"/>
</dbReference>
<keyword evidence="5 7" id="KW-0251">Elongation factor</keyword>
<gene>
    <name evidence="7" type="primary">tsf</name>
    <name evidence="11" type="ORF">DL796_07120</name>
</gene>
<protein>
    <recommendedName>
        <fullName evidence="3 7">Elongation factor Ts</fullName>
        <shortName evidence="7">EF-Ts</shortName>
    </recommendedName>
</protein>
<dbReference type="GO" id="GO:0003746">
    <property type="term" value="F:translation elongation factor activity"/>
    <property type="evidence" value="ECO:0007669"/>
    <property type="project" value="UniProtKB-UniRule"/>
</dbReference>
<dbReference type="InterPro" id="IPR014039">
    <property type="entry name" value="Transl_elong_EFTs/EF1B_dimer"/>
</dbReference>
<dbReference type="InterPro" id="IPR001816">
    <property type="entry name" value="Transl_elong_EFTs/EF1B"/>
</dbReference>
<evidence type="ECO:0000256" key="7">
    <source>
        <dbReference type="HAMAP-Rule" id="MF_00050"/>
    </source>
</evidence>
<keyword evidence="4 7" id="KW-0963">Cytoplasm</keyword>
<evidence type="ECO:0000256" key="8">
    <source>
        <dbReference type="RuleBase" id="RU000642"/>
    </source>
</evidence>
<dbReference type="InterPro" id="IPR036402">
    <property type="entry name" value="EF-Ts_dimer_sf"/>
</dbReference>
<dbReference type="FunFam" id="1.10.8.10:FF:000001">
    <property type="entry name" value="Elongation factor Ts"/>
    <property type="match status" value="1"/>
</dbReference>
<feature type="region of interest" description="Involved in Mg(2+) ion dislocation from EF-Tu" evidence="7">
    <location>
        <begin position="79"/>
        <end position="82"/>
    </location>
</feature>
<dbReference type="Gene3D" id="1.10.286.20">
    <property type="match status" value="1"/>
</dbReference>
<dbReference type="CDD" id="cd14275">
    <property type="entry name" value="UBA_EF-Ts"/>
    <property type="match status" value="1"/>
</dbReference>
<evidence type="ECO:0000313" key="12">
    <source>
        <dbReference type="Proteomes" id="UP000247689"/>
    </source>
</evidence>
<dbReference type="FunFam" id="1.10.286.20:FF:000001">
    <property type="entry name" value="Elongation factor Ts"/>
    <property type="match status" value="1"/>
</dbReference>
<reference evidence="11 12" key="1">
    <citation type="submission" date="2018-05" db="EMBL/GenBank/DDBJ databases">
        <title>Kangiella spongicola genome sequence.</title>
        <authorList>
            <person name="Maclea K.S."/>
            <person name="Goen A.E."/>
            <person name="Kelley C."/>
            <person name="Underriner A."/>
            <person name="Silverwood T."/>
            <person name="Trachtenberg A.M."/>
        </authorList>
    </citation>
    <scope>NUCLEOTIDE SEQUENCE [LARGE SCALE GENOMIC DNA]</scope>
    <source>
        <strain evidence="11 12">ATCC BAA-2076</strain>
    </source>
</reference>
<evidence type="ECO:0000256" key="3">
    <source>
        <dbReference type="ARBA" id="ARBA00016956"/>
    </source>
</evidence>
<dbReference type="SUPFAM" id="SSF46934">
    <property type="entry name" value="UBA-like"/>
    <property type="match status" value="1"/>
</dbReference>
<comment type="caution">
    <text evidence="11">The sequence shown here is derived from an EMBL/GenBank/DDBJ whole genome shotgun (WGS) entry which is preliminary data.</text>
</comment>
<evidence type="ECO:0000313" key="11">
    <source>
        <dbReference type="EMBL" id="PXF63209.1"/>
    </source>
</evidence>
<evidence type="ECO:0000259" key="10">
    <source>
        <dbReference type="Pfam" id="PF00889"/>
    </source>
</evidence>
<organism evidence="11 12">
    <name type="scientific">Kangiella spongicola</name>
    <dbReference type="NCBI Taxonomy" id="796379"/>
    <lineage>
        <taxon>Bacteria</taxon>
        <taxon>Pseudomonadati</taxon>
        <taxon>Pseudomonadota</taxon>
        <taxon>Gammaproteobacteria</taxon>
        <taxon>Kangiellales</taxon>
        <taxon>Kangiellaceae</taxon>
        <taxon>Kangiella</taxon>
    </lineage>
</organism>
<evidence type="ECO:0000256" key="6">
    <source>
        <dbReference type="ARBA" id="ARBA00022917"/>
    </source>
</evidence>
<dbReference type="InterPro" id="IPR009060">
    <property type="entry name" value="UBA-like_sf"/>
</dbReference>
<dbReference type="SUPFAM" id="SSF54713">
    <property type="entry name" value="Elongation factor Ts (EF-Ts), dimerisation domain"/>
    <property type="match status" value="2"/>
</dbReference>
<evidence type="ECO:0000256" key="2">
    <source>
        <dbReference type="ARBA" id="ARBA00005532"/>
    </source>
</evidence>
<dbReference type="InterPro" id="IPR018101">
    <property type="entry name" value="Transl_elong_Ts_CS"/>
</dbReference>
<dbReference type="NCBIfam" id="TIGR00116">
    <property type="entry name" value="tsf"/>
    <property type="match status" value="1"/>
</dbReference>
<dbReference type="FunFam" id="3.30.479.20:FF:000001">
    <property type="entry name" value="Elongation factor Ts"/>
    <property type="match status" value="1"/>
</dbReference>
<evidence type="ECO:0000256" key="5">
    <source>
        <dbReference type="ARBA" id="ARBA00022768"/>
    </source>
</evidence>
<dbReference type="EMBL" id="QICH01000002">
    <property type="protein sequence ID" value="PXF63209.1"/>
    <property type="molecule type" value="Genomic_DNA"/>
</dbReference>
<name>A0A318DAL8_9GAMM</name>
<dbReference type="Proteomes" id="UP000247689">
    <property type="component" value="Unassembled WGS sequence"/>
</dbReference>
<dbReference type="GO" id="GO:0005737">
    <property type="term" value="C:cytoplasm"/>
    <property type="evidence" value="ECO:0007669"/>
    <property type="project" value="UniProtKB-SubCell"/>
</dbReference>
<dbReference type="PANTHER" id="PTHR11741">
    <property type="entry name" value="ELONGATION FACTOR TS"/>
    <property type="match status" value="1"/>
</dbReference>
<dbReference type="Pfam" id="PF00889">
    <property type="entry name" value="EF_TS"/>
    <property type="match status" value="1"/>
</dbReference>
<dbReference type="PANTHER" id="PTHR11741:SF0">
    <property type="entry name" value="ELONGATION FACTOR TS, MITOCHONDRIAL"/>
    <property type="match status" value="1"/>
</dbReference>
<dbReference type="OrthoDB" id="9808348at2"/>
<keyword evidence="12" id="KW-1185">Reference proteome</keyword>
<sequence length="288" mass="30744">MAITAALVKELRERTGAGMMECKKALIEADGNVETAIDNMRKSGQAKAAKKAGRIAAEGVILAKSGDNTGVLVEVNSETDFVARDDSFKKFSSEVVDVALVNGTTDVEALNAASMPSGESVEEARANLVAKIGENITVRRVAKIDGETLGAYVHGGRIGVIVSLDGGSEDLAKDIAMHVAASNPQFNTADDVAPEVIEKEKEIIKAQPDMEGKPENIVEKMMVGRIKKFVGEITLEGQSFVKDPSTTVGQLLKENNAKVISYTRFEVGEGIEKKEEDFASEVAAQMKK</sequence>
<feature type="domain" description="Translation elongation factor EFTs/EF1B dimerisation" evidence="10">
    <location>
        <begin position="70"/>
        <end position="269"/>
    </location>
</feature>
<dbReference type="Gene3D" id="1.10.8.10">
    <property type="entry name" value="DNA helicase RuvA subunit, C-terminal domain"/>
    <property type="match status" value="1"/>
</dbReference>
<dbReference type="AlphaFoldDB" id="A0A318DAL8"/>
<dbReference type="Gene3D" id="3.30.479.20">
    <property type="entry name" value="Elongation factor Ts, dimerisation domain"/>
    <property type="match status" value="2"/>
</dbReference>
<proteinExistence type="inferred from homology"/>
<comment type="similarity">
    <text evidence="2 7 8">Belongs to the EF-Ts family.</text>
</comment>
<evidence type="ECO:0000256" key="1">
    <source>
        <dbReference type="ARBA" id="ARBA00004496"/>
    </source>
</evidence>
<comment type="function">
    <text evidence="7 8">Associates with the EF-Tu.GDP complex and induces the exchange of GDP to GTP. It remains bound to the aminoacyl-tRNA.EF-Tu.GTP complex up to the GTP hydrolysis stage on the ribosome.</text>
</comment>
<comment type="subcellular location">
    <subcellularLocation>
        <location evidence="1 7 9">Cytoplasm</location>
    </subcellularLocation>
</comment>
<dbReference type="PROSITE" id="PS01126">
    <property type="entry name" value="EF_TS_1"/>
    <property type="match status" value="1"/>
</dbReference>
<dbReference type="PROSITE" id="PS01127">
    <property type="entry name" value="EF_TS_2"/>
    <property type="match status" value="1"/>
</dbReference>
<keyword evidence="6 7" id="KW-0648">Protein biosynthesis</keyword>
<evidence type="ECO:0000256" key="4">
    <source>
        <dbReference type="ARBA" id="ARBA00022490"/>
    </source>
</evidence>
<dbReference type="HAMAP" id="MF_00050">
    <property type="entry name" value="EF_Ts"/>
    <property type="match status" value="1"/>
</dbReference>
<evidence type="ECO:0000256" key="9">
    <source>
        <dbReference type="RuleBase" id="RU000643"/>
    </source>
</evidence>